<evidence type="ECO:0000256" key="4">
    <source>
        <dbReference type="ARBA" id="ARBA00022729"/>
    </source>
</evidence>
<dbReference type="InterPro" id="IPR005616">
    <property type="entry name" value="CcmH/CycL/Ccl2/NrfF_N"/>
</dbReference>
<dbReference type="PANTHER" id="PTHR47870:SF1">
    <property type="entry name" value="CYTOCHROME C-TYPE BIOGENESIS PROTEIN CCMH"/>
    <property type="match status" value="1"/>
</dbReference>
<dbReference type="Gene3D" id="1.10.8.640">
    <property type="entry name" value="Cytochrome C biogenesis protein"/>
    <property type="match status" value="1"/>
</dbReference>
<dbReference type="EMBL" id="SACT01000009">
    <property type="protein sequence ID" value="RVT48960.1"/>
    <property type="molecule type" value="Genomic_DNA"/>
</dbReference>
<protein>
    <recommendedName>
        <fullName evidence="7">Cytochrome c-type biogenesis protein</fullName>
    </recommendedName>
</protein>
<dbReference type="AlphaFoldDB" id="A0A437JQ78"/>
<evidence type="ECO:0000256" key="5">
    <source>
        <dbReference type="ARBA" id="ARBA00022748"/>
    </source>
</evidence>
<evidence type="ECO:0000256" key="1">
    <source>
        <dbReference type="ARBA" id="ARBA00010342"/>
    </source>
</evidence>
<evidence type="ECO:0000256" key="7">
    <source>
        <dbReference type="RuleBase" id="RU364112"/>
    </source>
</evidence>
<evidence type="ECO:0000256" key="2">
    <source>
        <dbReference type="ARBA" id="ARBA00022617"/>
    </source>
</evidence>
<accession>A0A437JQ78</accession>
<dbReference type="GO" id="GO:0017004">
    <property type="term" value="P:cytochrome complex assembly"/>
    <property type="evidence" value="ECO:0007669"/>
    <property type="project" value="UniProtKB-KW"/>
</dbReference>
<feature type="signal peptide" evidence="7">
    <location>
        <begin position="1"/>
        <end position="28"/>
    </location>
</feature>
<keyword evidence="6 7" id="KW-0408">Iron</keyword>
<gene>
    <name evidence="9" type="ORF">ENE75_21670</name>
</gene>
<dbReference type="PANTHER" id="PTHR47870">
    <property type="entry name" value="CYTOCHROME C-TYPE BIOGENESIS PROTEIN CCMH"/>
    <property type="match status" value="1"/>
</dbReference>
<keyword evidence="10" id="KW-1185">Reference proteome</keyword>
<dbReference type="CDD" id="cd16378">
    <property type="entry name" value="CcmH_N"/>
    <property type="match status" value="1"/>
</dbReference>
<keyword evidence="7" id="KW-0472">Membrane</keyword>
<dbReference type="OrthoDB" id="9804975at2"/>
<dbReference type="FunFam" id="1.10.8.640:FF:000001">
    <property type="entry name" value="Cytochrome c-type biogenesis protein"/>
    <property type="match status" value="1"/>
</dbReference>
<evidence type="ECO:0000256" key="6">
    <source>
        <dbReference type="ARBA" id="ARBA00023004"/>
    </source>
</evidence>
<name>A0A437JQ78_9BURK</name>
<keyword evidence="7" id="KW-0812">Transmembrane</keyword>
<feature type="domain" description="CcmH/CycL/Ccl2/NrfF N-terminal" evidence="8">
    <location>
        <begin position="16"/>
        <end position="137"/>
    </location>
</feature>
<feature type="transmembrane region" description="Helical" evidence="7">
    <location>
        <begin position="110"/>
        <end position="129"/>
    </location>
</feature>
<comment type="function">
    <text evidence="7">Possible subunit of a heme lyase.</text>
</comment>
<evidence type="ECO:0000256" key="3">
    <source>
        <dbReference type="ARBA" id="ARBA00022723"/>
    </source>
</evidence>
<evidence type="ECO:0000313" key="10">
    <source>
        <dbReference type="Proteomes" id="UP000288178"/>
    </source>
</evidence>
<keyword evidence="2 7" id="KW-0349">Heme</keyword>
<keyword evidence="7" id="KW-1133">Transmembrane helix</keyword>
<dbReference type="GO" id="GO:0046872">
    <property type="term" value="F:metal ion binding"/>
    <property type="evidence" value="ECO:0007669"/>
    <property type="project" value="UniProtKB-KW"/>
</dbReference>
<dbReference type="InterPro" id="IPR051263">
    <property type="entry name" value="C-type_cytochrome_biogenesis"/>
</dbReference>
<dbReference type="Proteomes" id="UP000288178">
    <property type="component" value="Unassembled WGS sequence"/>
</dbReference>
<dbReference type="InterPro" id="IPR038297">
    <property type="entry name" value="CcmH/CycL/NrfF/Ccl2_sf"/>
</dbReference>
<comment type="caution">
    <text evidence="9">The sequence shown here is derived from an EMBL/GenBank/DDBJ whole genome shotgun (WGS) entry which is preliminary data.</text>
</comment>
<evidence type="ECO:0000313" key="9">
    <source>
        <dbReference type="EMBL" id="RVT48960.1"/>
    </source>
</evidence>
<reference evidence="9 10" key="1">
    <citation type="submission" date="2019-01" db="EMBL/GenBank/DDBJ databases">
        <authorList>
            <person name="Chen W.-M."/>
        </authorList>
    </citation>
    <scope>NUCLEOTIDE SEQUENCE [LARGE SCALE GENOMIC DNA]</scope>
    <source>
        <strain evidence="9 10">ICH-3</strain>
    </source>
</reference>
<keyword evidence="4 7" id="KW-0732">Signal</keyword>
<dbReference type="RefSeq" id="WP_128200592.1">
    <property type="nucleotide sequence ID" value="NZ_SACT01000009.1"/>
</dbReference>
<proteinExistence type="inferred from homology"/>
<dbReference type="GO" id="GO:0005886">
    <property type="term" value="C:plasma membrane"/>
    <property type="evidence" value="ECO:0007669"/>
    <property type="project" value="TreeGrafter"/>
</dbReference>
<feature type="chain" id="PRO_5018808376" description="Cytochrome c-type biogenesis protein" evidence="7">
    <location>
        <begin position="29"/>
        <end position="153"/>
    </location>
</feature>
<dbReference type="Pfam" id="PF03918">
    <property type="entry name" value="CcmH"/>
    <property type="match status" value="1"/>
</dbReference>
<organism evidence="9 10">
    <name type="scientific">Rubrivivax albus</name>
    <dbReference type="NCBI Taxonomy" id="2499835"/>
    <lineage>
        <taxon>Bacteria</taxon>
        <taxon>Pseudomonadati</taxon>
        <taxon>Pseudomonadota</taxon>
        <taxon>Betaproteobacteria</taxon>
        <taxon>Burkholderiales</taxon>
        <taxon>Sphaerotilaceae</taxon>
        <taxon>Rubrivivax</taxon>
    </lineage>
</organism>
<keyword evidence="3 7" id="KW-0479">Metal-binding</keyword>
<comment type="similarity">
    <text evidence="1 7">Belongs to the CcmH/CycL/Ccl2/NrfF family.</text>
</comment>
<evidence type="ECO:0000259" key="8">
    <source>
        <dbReference type="Pfam" id="PF03918"/>
    </source>
</evidence>
<sequence>MRRLPRPWAALALCGLALLTTLPAGALAATAPLDDATVEARLRKVATELRCLVCQNQTIADSQSGLAQDLRDEARALIRRGASDDEVRHYMTERYGDFVLYRPPVKPTTWLLWAAPALLAAAGAVLLALTLRRRARLPADAFEPDPELPEASP</sequence>
<keyword evidence="5" id="KW-0201">Cytochrome c-type biogenesis</keyword>